<organism evidence="4">
    <name type="scientific">Aegilops tauschii</name>
    <name type="common">Tausch's goatgrass</name>
    <name type="synonym">Aegilops squarrosa</name>
    <dbReference type="NCBI Taxonomy" id="37682"/>
    <lineage>
        <taxon>Eukaryota</taxon>
        <taxon>Viridiplantae</taxon>
        <taxon>Streptophyta</taxon>
        <taxon>Embryophyta</taxon>
        <taxon>Tracheophyta</taxon>
        <taxon>Spermatophyta</taxon>
        <taxon>Magnoliopsida</taxon>
        <taxon>Liliopsida</taxon>
        <taxon>Poales</taxon>
        <taxon>Poaceae</taxon>
        <taxon>BOP clade</taxon>
        <taxon>Pooideae</taxon>
        <taxon>Triticodae</taxon>
        <taxon>Triticeae</taxon>
        <taxon>Triticinae</taxon>
        <taxon>Aegilops</taxon>
    </lineage>
</organism>
<evidence type="ECO:0000256" key="2">
    <source>
        <dbReference type="SAM" id="Phobius"/>
    </source>
</evidence>
<name>M8C2T6_AEGTA</name>
<feature type="compositionally biased region" description="Polar residues" evidence="1">
    <location>
        <begin position="315"/>
        <end position="327"/>
    </location>
</feature>
<feature type="domain" description="UBC core" evidence="3">
    <location>
        <begin position="12"/>
        <end position="208"/>
    </location>
</feature>
<dbReference type="AlphaFoldDB" id="M8C2T6"/>
<accession>M8C2T6</accession>
<dbReference type="PROSITE" id="PS50127">
    <property type="entry name" value="UBC_2"/>
    <property type="match status" value="1"/>
</dbReference>
<dbReference type="InterPro" id="IPR050113">
    <property type="entry name" value="Ub_conjugating_enzyme"/>
</dbReference>
<reference evidence="4" key="1">
    <citation type="submission" date="2015-06" db="UniProtKB">
        <authorList>
            <consortium name="EnsemblPlants"/>
        </authorList>
    </citation>
    <scope>IDENTIFICATION</scope>
</reference>
<dbReference type="InterPro" id="IPR016135">
    <property type="entry name" value="UBQ-conjugating_enzyme/RWD"/>
</dbReference>
<dbReference type="CDD" id="cd23799">
    <property type="entry name" value="UBCc_UBE2J"/>
    <property type="match status" value="1"/>
</dbReference>
<evidence type="ECO:0000259" key="3">
    <source>
        <dbReference type="PROSITE" id="PS50127"/>
    </source>
</evidence>
<dbReference type="Gene3D" id="3.10.110.10">
    <property type="entry name" value="Ubiquitin Conjugating Enzyme"/>
    <property type="match status" value="2"/>
</dbReference>
<sequence>MAAAGKFNRSNPAVKRILQEVKEMQSNPSPDFMALPLEVSIPISSPAFTLSFIRSRLFRLLGLTYCHNLVDIDSLIWFTMPVSEQEDIFEWQFAILGPRDSEFEGGIYHGRIQLPSDYPFKPPSFMLLTPSGRFEIQKKICLSISNYHPEHWQPSWSGECSFVCKMAAQPSGRFEIQKKICLSISNYHPEHWQPSWSGECSFVCKMAAQLSQTIRVAVRTALVALIAFMPTNPGGALGSLDYKKEDRRALAIKSRETPPKFGSPERQSVIDEIHEQMLSKAPPVPQLLTIGSEEETNKTAPDTSGEHAVKAAEGVNTSGSSSGSANDTDLPKPDSESEVAENIARAQADVIPRDSGPRVVTAPQNPVVTIQKPKHDRLLTLAAFGLTLAIMALVIKKFFKINGLAGYIEGKF</sequence>
<dbReference type="EnsemblPlants" id="EMT28559">
    <property type="protein sequence ID" value="EMT28559"/>
    <property type="gene ID" value="F775_29055"/>
</dbReference>
<keyword evidence="2" id="KW-0812">Transmembrane</keyword>
<protein>
    <submittedName>
        <fullName evidence="4">Ubiquitin carrier protein E2 32</fullName>
    </submittedName>
</protein>
<feature type="region of interest" description="Disordered" evidence="1">
    <location>
        <begin position="295"/>
        <end position="338"/>
    </location>
</feature>
<dbReference type="Pfam" id="PF00179">
    <property type="entry name" value="UQ_con"/>
    <property type="match status" value="1"/>
</dbReference>
<evidence type="ECO:0000256" key="1">
    <source>
        <dbReference type="SAM" id="MobiDB-lite"/>
    </source>
</evidence>
<dbReference type="SMART" id="SM00212">
    <property type="entry name" value="UBCc"/>
    <property type="match status" value="1"/>
</dbReference>
<proteinExistence type="predicted"/>
<evidence type="ECO:0000313" key="4">
    <source>
        <dbReference type="EnsemblPlants" id="EMT28559"/>
    </source>
</evidence>
<keyword evidence="2" id="KW-0472">Membrane</keyword>
<dbReference type="InterPro" id="IPR000608">
    <property type="entry name" value="UBC"/>
</dbReference>
<feature type="transmembrane region" description="Helical" evidence="2">
    <location>
        <begin position="378"/>
        <end position="395"/>
    </location>
</feature>
<dbReference type="SUPFAM" id="SSF54495">
    <property type="entry name" value="UBC-like"/>
    <property type="match status" value="2"/>
</dbReference>
<dbReference type="PANTHER" id="PTHR24067">
    <property type="entry name" value="UBIQUITIN-CONJUGATING ENZYME E2"/>
    <property type="match status" value="1"/>
</dbReference>
<keyword evidence="2" id="KW-1133">Transmembrane helix</keyword>